<accession>A0A182XS05</accession>
<dbReference type="AlphaFoldDB" id="A0A182XS05"/>
<keyword evidence="3" id="KW-1185">Reference proteome</keyword>
<dbReference type="Proteomes" id="UP000076407">
    <property type="component" value="Unassembled WGS sequence"/>
</dbReference>
<proteinExistence type="predicted"/>
<keyword evidence="1" id="KW-0732">Signal</keyword>
<evidence type="ECO:0000256" key="1">
    <source>
        <dbReference type="SAM" id="SignalP"/>
    </source>
</evidence>
<organism evidence="2 3">
    <name type="scientific">Anopheles quadriannulatus</name>
    <name type="common">Mosquito</name>
    <dbReference type="NCBI Taxonomy" id="34691"/>
    <lineage>
        <taxon>Eukaryota</taxon>
        <taxon>Metazoa</taxon>
        <taxon>Ecdysozoa</taxon>
        <taxon>Arthropoda</taxon>
        <taxon>Hexapoda</taxon>
        <taxon>Insecta</taxon>
        <taxon>Pterygota</taxon>
        <taxon>Neoptera</taxon>
        <taxon>Endopterygota</taxon>
        <taxon>Diptera</taxon>
        <taxon>Nematocera</taxon>
        <taxon>Culicoidea</taxon>
        <taxon>Culicidae</taxon>
        <taxon>Anophelinae</taxon>
        <taxon>Anopheles</taxon>
    </lineage>
</organism>
<sequence length="70" mass="7904">MKLMYFFFIIAGILLLLTQLAETVETTVTVAQVVLRVKSHDQASHGLRRTRKRPQVLLLLLRLIAVKGSS</sequence>
<dbReference type="EnsemblMetazoa" id="AQUA014622-RA">
    <property type="protein sequence ID" value="AQUA014622-PA"/>
    <property type="gene ID" value="AQUA014622"/>
</dbReference>
<feature type="signal peptide" evidence="1">
    <location>
        <begin position="1"/>
        <end position="23"/>
    </location>
</feature>
<protein>
    <submittedName>
        <fullName evidence="2">Uncharacterized protein</fullName>
    </submittedName>
</protein>
<feature type="chain" id="PRO_5037918334" evidence="1">
    <location>
        <begin position="24"/>
        <end position="70"/>
    </location>
</feature>
<reference evidence="2" key="1">
    <citation type="submission" date="2020-05" db="UniProtKB">
        <authorList>
            <consortium name="EnsemblMetazoa"/>
        </authorList>
    </citation>
    <scope>IDENTIFICATION</scope>
    <source>
        <strain evidence="2">SANGQUA</strain>
    </source>
</reference>
<evidence type="ECO:0000313" key="3">
    <source>
        <dbReference type="Proteomes" id="UP000076407"/>
    </source>
</evidence>
<name>A0A182XS05_ANOQN</name>
<evidence type="ECO:0000313" key="2">
    <source>
        <dbReference type="EnsemblMetazoa" id="AQUA014622-PA"/>
    </source>
</evidence>